<reference evidence="2 5" key="1">
    <citation type="submission" date="2014-06" db="EMBL/GenBank/DDBJ databases">
        <title>Genomes of Alteromonas australica, a world apart.</title>
        <authorList>
            <person name="Gonzaga A."/>
            <person name="Lopez-Perez M."/>
            <person name="Rodriguez-Valera F."/>
        </authorList>
    </citation>
    <scope>NUCLEOTIDE SEQUENCE [LARGE SCALE GENOMIC DNA]</scope>
    <source>
        <strain evidence="2 5">H 17</strain>
    </source>
</reference>
<name>A0A075P0P1_9ALTE</name>
<dbReference type="Proteomes" id="UP000264779">
    <property type="component" value="Unassembled WGS sequence"/>
</dbReference>
<evidence type="ECO:0000313" key="6">
    <source>
        <dbReference type="Proteomes" id="UP000263517"/>
    </source>
</evidence>
<dbReference type="AlphaFoldDB" id="A0A075P0P1"/>
<dbReference type="EMBL" id="DONK01000158">
    <property type="protein sequence ID" value="HBU51747.1"/>
    <property type="molecule type" value="Genomic_DNA"/>
</dbReference>
<dbReference type="EMBL" id="DNAN01000485">
    <property type="protein sequence ID" value="HAW76750.1"/>
    <property type="molecule type" value="Genomic_DNA"/>
</dbReference>
<organism evidence="2 5">
    <name type="scientific">Alteromonas australica</name>
    <dbReference type="NCBI Taxonomy" id="589873"/>
    <lineage>
        <taxon>Bacteria</taxon>
        <taxon>Pseudomonadati</taxon>
        <taxon>Pseudomonadota</taxon>
        <taxon>Gammaproteobacteria</taxon>
        <taxon>Alteromonadales</taxon>
        <taxon>Alteromonadaceae</taxon>
        <taxon>Alteromonas/Salinimonas group</taxon>
        <taxon>Alteromonas</taxon>
    </lineage>
</organism>
<keyword evidence="1" id="KW-0812">Transmembrane</keyword>
<evidence type="ECO:0000313" key="7">
    <source>
        <dbReference type="Proteomes" id="UP000264779"/>
    </source>
</evidence>
<accession>A0A075P0P1</accession>
<dbReference type="Proteomes" id="UP000263517">
    <property type="component" value="Unassembled WGS sequence"/>
</dbReference>
<reference evidence="6 7" key="2">
    <citation type="journal article" date="2018" name="Nat. Biotechnol.">
        <title>A standardized bacterial taxonomy based on genome phylogeny substantially revises the tree of life.</title>
        <authorList>
            <person name="Parks D.H."/>
            <person name="Chuvochina M."/>
            <person name="Waite D.W."/>
            <person name="Rinke C."/>
            <person name="Skarshewski A."/>
            <person name="Chaumeil P.A."/>
            <person name="Hugenholtz P."/>
        </authorList>
    </citation>
    <scope>NUCLEOTIDE SEQUENCE [LARGE SCALE GENOMIC DNA]</scope>
    <source>
        <strain evidence="4">UBA11621</strain>
        <strain evidence="3">UBA11978</strain>
    </source>
</reference>
<dbReference type="KEGG" id="aal:EP13_12325"/>
<dbReference type="Proteomes" id="UP000056090">
    <property type="component" value="Chromosome"/>
</dbReference>
<evidence type="ECO:0000313" key="2">
    <source>
        <dbReference type="EMBL" id="AIF99406.1"/>
    </source>
</evidence>
<evidence type="ECO:0000313" key="3">
    <source>
        <dbReference type="EMBL" id="HAW76750.1"/>
    </source>
</evidence>
<evidence type="ECO:0000256" key="1">
    <source>
        <dbReference type="SAM" id="Phobius"/>
    </source>
</evidence>
<gene>
    <name evidence="3" type="ORF">DCW74_13565</name>
    <name evidence="4" type="ORF">DEB45_10840</name>
    <name evidence="2" type="ORF">EP13_12325</name>
</gene>
<evidence type="ECO:0000313" key="4">
    <source>
        <dbReference type="EMBL" id="HBU51747.1"/>
    </source>
</evidence>
<keyword evidence="1" id="KW-1133">Transmembrane helix</keyword>
<proteinExistence type="predicted"/>
<keyword evidence="1" id="KW-0472">Membrane</keyword>
<protein>
    <submittedName>
        <fullName evidence="2">Uncharacterized protein</fullName>
    </submittedName>
</protein>
<dbReference type="EMBL" id="CP008849">
    <property type="protein sequence ID" value="AIF99406.1"/>
    <property type="molecule type" value="Genomic_DNA"/>
</dbReference>
<feature type="transmembrane region" description="Helical" evidence="1">
    <location>
        <begin position="37"/>
        <end position="60"/>
    </location>
</feature>
<keyword evidence="5" id="KW-1185">Reference proteome</keyword>
<evidence type="ECO:0000313" key="5">
    <source>
        <dbReference type="Proteomes" id="UP000056090"/>
    </source>
</evidence>
<sequence>MCAFSAYDFETFSPSALYTFNTTVTSRRLRLILNLRLMANICTSYIAYERVLFCYIALYAKHKPTIFNLLN</sequence>